<feature type="region of interest" description="Disordered" evidence="4">
    <location>
        <begin position="276"/>
        <end position="304"/>
    </location>
</feature>
<dbReference type="Proteomes" id="UP000184499">
    <property type="component" value="Unassembled WGS sequence"/>
</dbReference>
<dbReference type="OMA" id="HYLSIRL"/>
<name>A0A1L9UIM9_ASPBC</name>
<dbReference type="AlphaFoldDB" id="A0A1L9UIM9"/>
<feature type="compositionally biased region" description="Polar residues" evidence="4">
    <location>
        <begin position="477"/>
        <end position="504"/>
    </location>
</feature>
<dbReference type="GeneID" id="93577371"/>
<evidence type="ECO:0000313" key="6">
    <source>
        <dbReference type="Proteomes" id="UP000184499"/>
    </source>
</evidence>
<dbReference type="RefSeq" id="XP_067478769.1">
    <property type="nucleotide sequence ID" value="XM_067624883.1"/>
</dbReference>
<keyword evidence="3" id="KW-0175">Coiled coil</keyword>
<dbReference type="GO" id="GO:0035493">
    <property type="term" value="P:SNARE complex assembly"/>
    <property type="evidence" value="ECO:0007669"/>
    <property type="project" value="TreeGrafter"/>
</dbReference>
<dbReference type="OrthoDB" id="16772at2759"/>
<proteinExistence type="inferred from homology"/>
<evidence type="ECO:0000256" key="2">
    <source>
        <dbReference type="ARBA" id="ARBA00013807"/>
    </source>
</evidence>
<dbReference type="PANTHER" id="PTHR15157">
    <property type="entry name" value="UV RADIATION RESISTANCE-ASSOCIATED GENE PROTEIN"/>
    <property type="match status" value="1"/>
</dbReference>
<comment type="similarity">
    <text evidence="1">Belongs to the ATG14 family.</text>
</comment>
<dbReference type="InterPro" id="IPR036283">
    <property type="entry name" value="NOB1_Zf-like_sf"/>
</dbReference>
<dbReference type="GO" id="GO:0000149">
    <property type="term" value="F:SNARE binding"/>
    <property type="evidence" value="ECO:0007669"/>
    <property type="project" value="TreeGrafter"/>
</dbReference>
<dbReference type="GO" id="GO:0000323">
    <property type="term" value="C:lytic vacuole"/>
    <property type="evidence" value="ECO:0007669"/>
    <property type="project" value="TreeGrafter"/>
</dbReference>
<evidence type="ECO:0000313" key="5">
    <source>
        <dbReference type="EMBL" id="OJJ71521.1"/>
    </source>
</evidence>
<dbReference type="InterPro" id="IPR018791">
    <property type="entry name" value="UV_resistance/autophagy_Atg14"/>
</dbReference>
<dbReference type="GO" id="GO:0032991">
    <property type="term" value="C:protein-containing complex"/>
    <property type="evidence" value="ECO:0007669"/>
    <property type="project" value="UniProtKB-ARBA"/>
</dbReference>
<feature type="region of interest" description="Disordered" evidence="4">
    <location>
        <begin position="477"/>
        <end position="524"/>
    </location>
</feature>
<keyword evidence="6" id="KW-1185">Reference proteome</keyword>
<gene>
    <name evidence="5" type="ORF">ASPBRDRAFT_42859</name>
</gene>
<dbReference type="PANTHER" id="PTHR15157:SF13">
    <property type="entry name" value="AUTOPHAGY-RELATED PROTEIN 14"/>
    <property type="match status" value="1"/>
</dbReference>
<dbReference type="VEuPathDB" id="FungiDB:ASPBRDRAFT_42859"/>
<organism evidence="5 6">
    <name type="scientific">Aspergillus brasiliensis (strain CBS 101740 / IMI 381727 / IBT 21946)</name>
    <dbReference type="NCBI Taxonomy" id="767769"/>
    <lineage>
        <taxon>Eukaryota</taxon>
        <taxon>Fungi</taxon>
        <taxon>Dikarya</taxon>
        <taxon>Ascomycota</taxon>
        <taxon>Pezizomycotina</taxon>
        <taxon>Eurotiomycetes</taxon>
        <taxon>Eurotiomycetidae</taxon>
        <taxon>Eurotiales</taxon>
        <taxon>Aspergillaceae</taxon>
        <taxon>Aspergillus</taxon>
        <taxon>Aspergillus subgen. Circumdati</taxon>
    </lineage>
</organism>
<protein>
    <recommendedName>
        <fullName evidence="2">Autophagy-related protein 14</fullName>
    </recommendedName>
</protein>
<evidence type="ECO:0000256" key="4">
    <source>
        <dbReference type="SAM" id="MobiDB-lite"/>
    </source>
</evidence>
<dbReference type="Pfam" id="PF10186">
    <property type="entry name" value="ATG14"/>
    <property type="match status" value="1"/>
</dbReference>
<evidence type="ECO:0000256" key="3">
    <source>
        <dbReference type="ARBA" id="ARBA00023054"/>
    </source>
</evidence>
<sequence>MSCHTCFRTPTSRTRFFCPTCARNQLYQLRVENARVLLEKQSIAEHVQARVTPGTTPADRSGEIKETTLAYENGLSAKRSLQIIAKGEAESCERMRLLGDQLENLTAEIKDKRLEISQRRLALARRHSDSESARYQLGEREAAMLANIQNNTKRTDHLWHSLHSKTAEARIFLCREAANLYGLQRKTRNKDGISHEVYTMGGIDILDLRDMNGATPAYISTSLLNVAHLLVLVSHYLSLRLPAEITLPHKDHPIPTICSPSASYLSRDPYSVTYALRHPPSVPPETRTTSPRPPRPRPLSIDRALPKLAREDPGTYALFLEGVTLLAWNVSWLCRTQGINITSDSWEEVCNIGKNMWQLLVAPPAQPSTLSRAFAGRDIQAKMRVSKDSPRTTIQRTMSFPMLGHYSHGTAHSFLGAIEGVEFVRTWRLPTPTKIVDKLKSTLLGEMASAEWELLEGDWEDAIQEPSESMLLRHPSITSTSAERQGNSSAENLNGTVVGASSLSGPHGPTRQKGTSGWTKLRNR</sequence>
<dbReference type="GO" id="GO:0005768">
    <property type="term" value="C:endosome"/>
    <property type="evidence" value="ECO:0007669"/>
    <property type="project" value="TreeGrafter"/>
</dbReference>
<accession>A0A1L9UIM9</accession>
<dbReference type="EMBL" id="KV878684">
    <property type="protein sequence ID" value="OJJ71521.1"/>
    <property type="molecule type" value="Genomic_DNA"/>
</dbReference>
<evidence type="ECO:0000256" key="1">
    <source>
        <dbReference type="ARBA" id="ARBA00009574"/>
    </source>
</evidence>
<reference evidence="6" key="1">
    <citation type="journal article" date="2017" name="Genome Biol.">
        <title>Comparative genomics reveals high biological diversity and specific adaptations in the industrially and medically important fungal genus Aspergillus.</title>
        <authorList>
            <person name="de Vries R.P."/>
            <person name="Riley R."/>
            <person name="Wiebenga A."/>
            <person name="Aguilar-Osorio G."/>
            <person name="Amillis S."/>
            <person name="Uchima C.A."/>
            <person name="Anderluh G."/>
            <person name="Asadollahi M."/>
            <person name="Askin M."/>
            <person name="Barry K."/>
            <person name="Battaglia E."/>
            <person name="Bayram O."/>
            <person name="Benocci T."/>
            <person name="Braus-Stromeyer S.A."/>
            <person name="Caldana C."/>
            <person name="Canovas D."/>
            <person name="Cerqueira G.C."/>
            <person name="Chen F."/>
            <person name="Chen W."/>
            <person name="Choi C."/>
            <person name="Clum A."/>
            <person name="Dos Santos R.A."/>
            <person name="Damasio A.R."/>
            <person name="Diallinas G."/>
            <person name="Emri T."/>
            <person name="Fekete E."/>
            <person name="Flipphi M."/>
            <person name="Freyberg S."/>
            <person name="Gallo A."/>
            <person name="Gournas C."/>
            <person name="Habgood R."/>
            <person name="Hainaut M."/>
            <person name="Harispe M.L."/>
            <person name="Henrissat B."/>
            <person name="Hilden K.S."/>
            <person name="Hope R."/>
            <person name="Hossain A."/>
            <person name="Karabika E."/>
            <person name="Karaffa L."/>
            <person name="Karanyi Z."/>
            <person name="Krasevec N."/>
            <person name="Kuo A."/>
            <person name="Kusch H."/>
            <person name="LaButti K."/>
            <person name="Lagendijk E.L."/>
            <person name="Lapidus A."/>
            <person name="Levasseur A."/>
            <person name="Lindquist E."/>
            <person name="Lipzen A."/>
            <person name="Logrieco A.F."/>
            <person name="MacCabe A."/>
            <person name="Maekelae M.R."/>
            <person name="Malavazi I."/>
            <person name="Melin P."/>
            <person name="Meyer V."/>
            <person name="Mielnichuk N."/>
            <person name="Miskei M."/>
            <person name="Molnar A.P."/>
            <person name="Mule G."/>
            <person name="Ngan C.Y."/>
            <person name="Orejas M."/>
            <person name="Orosz E."/>
            <person name="Ouedraogo J.P."/>
            <person name="Overkamp K.M."/>
            <person name="Park H.-S."/>
            <person name="Perrone G."/>
            <person name="Piumi F."/>
            <person name="Punt P.J."/>
            <person name="Ram A.F."/>
            <person name="Ramon A."/>
            <person name="Rauscher S."/>
            <person name="Record E."/>
            <person name="Riano-Pachon D.M."/>
            <person name="Robert V."/>
            <person name="Roehrig J."/>
            <person name="Ruller R."/>
            <person name="Salamov A."/>
            <person name="Salih N.S."/>
            <person name="Samson R.A."/>
            <person name="Sandor E."/>
            <person name="Sanguinetti M."/>
            <person name="Schuetze T."/>
            <person name="Sepcic K."/>
            <person name="Shelest E."/>
            <person name="Sherlock G."/>
            <person name="Sophianopoulou V."/>
            <person name="Squina F.M."/>
            <person name="Sun H."/>
            <person name="Susca A."/>
            <person name="Todd R.B."/>
            <person name="Tsang A."/>
            <person name="Unkles S.E."/>
            <person name="van de Wiele N."/>
            <person name="van Rossen-Uffink D."/>
            <person name="Oliveira J.V."/>
            <person name="Vesth T.C."/>
            <person name="Visser J."/>
            <person name="Yu J.-H."/>
            <person name="Zhou M."/>
            <person name="Andersen M.R."/>
            <person name="Archer D.B."/>
            <person name="Baker S.E."/>
            <person name="Benoit I."/>
            <person name="Brakhage A.A."/>
            <person name="Braus G.H."/>
            <person name="Fischer R."/>
            <person name="Frisvad J.C."/>
            <person name="Goldman G.H."/>
            <person name="Houbraken J."/>
            <person name="Oakley B."/>
            <person name="Pocsi I."/>
            <person name="Scazzocchio C."/>
            <person name="Seiboth B."/>
            <person name="vanKuyk P.A."/>
            <person name="Wortman J."/>
            <person name="Dyer P.S."/>
            <person name="Grigoriev I.V."/>
        </authorList>
    </citation>
    <scope>NUCLEOTIDE SEQUENCE [LARGE SCALE GENOMIC DNA]</scope>
    <source>
        <strain evidence="6">CBS 101740 / IMI 381727 / IBT 21946</strain>
    </source>
</reference>
<dbReference type="SUPFAM" id="SSF144206">
    <property type="entry name" value="NOB1 zinc finger-like"/>
    <property type="match status" value="1"/>
</dbReference>